<organism evidence="1 2">
    <name type="scientific">Meloidogyne floridensis</name>
    <dbReference type="NCBI Taxonomy" id="298350"/>
    <lineage>
        <taxon>Eukaryota</taxon>
        <taxon>Metazoa</taxon>
        <taxon>Ecdysozoa</taxon>
        <taxon>Nematoda</taxon>
        <taxon>Chromadorea</taxon>
        <taxon>Rhabditida</taxon>
        <taxon>Tylenchina</taxon>
        <taxon>Tylenchomorpha</taxon>
        <taxon>Tylenchoidea</taxon>
        <taxon>Meloidogynidae</taxon>
        <taxon>Meloidogyninae</taxon>
        <taxon>Meloidogyne</taxon>
    </lineage>
</organism>
<evidence type="ECO:0000313" key="1">
    <source>
        <dbReference type="Proteomes" id="UP000887560"/>
    </source>
</evidence>
<keyword evidence="1" id="KW-1185">Reference proteome</keyword>
<evidence type="ECO:0000313" key="2">
    <source>
        <dbReference type="WBParaSite" id="scf7180000424675.g13729"/>
    </source>
</evidence>
<accession>A0A915PD52</accession>
<sequence>MVCGKTIQGNTKDITKISNVLNAHYDISRYYLDGLCNDTKIKRSQLGLKFNNANITINFDGSDLAGYS</sequence>
<dbReference type="Proteomes" id="UP000887560">
    <property type="component" value="Unplaced"/>
</dbReference>
<dbReference type="AlphaFoldDB" id="A0A915PD52"/>
<name>A0A915PD52_9BILA</name>
<reference evidence="2" key="1">
    <citation type="submission" date="2022-11" db="UniProtKB">
        <authorList>
            <consortium name="WormBaseParasite"/>
        </authorList>
    </citation>
    <scope>IDENTIFICATION</scope>
</reference>
<protein>
    <submittedName>
        <fullName evidence="2">Uncharacterized protein</fullName>
    </submittedName>
</protein>
<dbReference type="WBParaSite" id="scf7180000424675.g13729">
    <property type="protein sequence ID" value="scf7180000424675.g13729"/>
    <property type="gene ID" value="scf7180000424675.g13729"/>
</dbReference>
<proteinExistence type="predicted"/>